<evidence type="ECO:0000256" key="5">
    <source>
        <dbReference type="SAM" id="Phobius"/>
    </source>
</evidence>
<sequence>MIAEAPFLKFLFMDTRIAWLWLIARLYVGWQWLEAGWGKFHNPLWVGGESGTALNGFVQGALAKTAGAHPDVQGWYAWFLQHVVSPHVSLWAHCITFGEILVGVGLILGAFTGIAAFFGFFMNLNFLLSGTVSTNPILFSLGLLILLGWRIAGYYGVDYWLLPRLGVPWRPGSMFGHRQKQ</sequence>
<keyword evidence="4 5" id="KW-0472">Membrane</keyword>
<dbReference type="EMBL" id="PFEQ01000009">
    <property type="protein sequence ID" value="PJE74356.1"/>
    <property type="molecule type" value="Genomic_DNA"/>
</dbReference>
<dbReference type="PANTHER" id="PTHR39157:SF1">
    <property type="entry name" value="DOXX FAMILY PROTEIN"/>
    <property type="match status" value="1"/>
</dbReference>
<evidence type="ECO:0000256" key="3">
    <source>
        <dbReference type="ARBA" id="ARBA00022989"/>
    </source>
</evidence>
<proteinExistence type="predicted"/>
<gene>
    <name evidence="6" type="ORF">COV01_01740</name>
</gene>
<accession>A0A2M8LCL4</accession>
<dbReference type="AlphaFoldDB" id="A0A2M8LCL4"/>
<evidence type="ECO:0000256" key="1">
    <source>
        <dbReference type="ARBA" id="ARBA00004141"/>
    </source>
</evidence>
<name>A0A2M8LCL4_9BACT</name>
<reference evidence="7" key="1">
    <citation type="submission" date="2017-09" db="EMBL/GenBank/DDBJ databases">
        <title>Depth-based differentiation of microbial function through sediment-hosted aquifers and enrichment of novel symbionts in the deep terrestrial subsurface.</title>
        <authorList>
            <person name="Probst A.J."/>
            <person name="Ladd B."/>
            <person name="Jarett J.K."/>
            <person name="Geller-Mcgrath D.E."/>
            <person name="Sieber C.M.K."/>
            <person name="Emerson J.B."/>
            <person name="Anantharaman K."/>
            <person name="Thomas B.C."/>
            <person name="Malmstrom R."/>
            <person name="Stieglmeier M."/>
            <person name="Klingl A."/>
            <person name="Woyke T."/>
            <person name="Ryan C.M."/>
            <person name="Banfield J.F."/>
        </authorList>
    </citation>
    <scope>NUCLEOTIDE SEQUENCE [LARGE SCALE GENOMIC DNA]</scope>
</reference>
<feature type="transmembrane region" description="Helical" evidence="5">
    <location>
        <begin position="136"/>
        <end position="157"/>
    </location>
</feature>
<evidence type="ECO:0000313" key="7">
    <source>
        <dbReference type="Proteomes" id="UP000228700"/>
    </source>
</evidence>
<evidence type="ECO:0000313" key="6">
    <source>
        <dbReference type="EMBL" id="PJE74356.1"/>
    </source>
</evidence>
<feature type="transmembrane region" description="Helical" evidence="5">
    <location>
        <begin position="100"/>
        <end position="124"/>
    </location>
</feature>
<evidence type="ECO:0000256" key="4">
    <source>
        <dbReference type="ARBA" id="ARBA00023136"/>
    </source>
</evidence>
<keyword evidence="2 5" id="KW-0812">Transmembrane</keyword>
<evidence type="ECO:0000256" key="2">
    <source>
        <dbReference type="ARBA" id="ARBA00022692"/>
    </source>
</evidence>
<dbReference type="PANTHER" id="PTHR39157">
    <property type="entry name" value="INTEGRAL MEMBRANE PROTEIN-RELATED"/>
    <property type="match status" value="1"/>
</dbReference>
<comment type="caution">
    <text evidence="6">The sequence shown here is derived from an EMBL/GenBank/DDBJ whole genome shotgun (WGS) entry which is preliminary data.</text>
</comment>
<dbReference type="Pfam" id="PF07681">
    <property type="entry name" value="DoxX"/>
    <property type="match status" value="1"/>
</dbReference>
<dbReference type="GO" id="GO:0016020">
    <property type="term" value="C:membrane"/>
    <property type="evidence" value="ECO:0007669"/>
    <property type="project" value="UniProtKB-SubCell"/>
</dbReference>
<dbReference type="Proteomes" id="UP000228700">
    <property type="component" value="Unassembled WGS sequence"/>
</dbReference>
<organism evidence="6 7">
    <name type="scientific">Candidatus Taylorbacteria bacterium CG10_big_fil_rev_8_21_14_0_10_41_48</name>
    <dbReference type="NCBI Taxonomy" id="1975024"/>
    <lineage>
        <taxon>Bacteria</taxon>
        <taxon>Candidatus Tayloriibacteriota</taxon>
    </lineage>
</organism>
<comment type="subcellular location">
    <subcellularLocation>
        <location evidence="1">Membrane</location>
        <topology evidence="1">Multi-pass membrane protein</topology>
    </subcellularLocation>
</comment>
<protein>
    <submittedName>
        <fullName evidence="6">DoxX family protein</fullName>
    </submittedName>
</protein>
<dbReference type="InterPro" id="IPR032808">
    <property type="entry name" value="DoxX"/>
</dbReference>
<keyword evidence="3 5" id="KW-1133">Transmembrane helix</keyword>